<gene>
    <name evidence="2" type="ORF">ACAOBT_LOCUS27381</name>
</gene>
<evidence type="ECO:0000313" key="2">
    <source>
        <dbReference type="EMBL" id="CAH2003381.1"/>
    </source>
</evidence>
<dbReference type="Pfam" id="PF00078">
    <property type="entry name" value="RVT_1"/>
    <property type="match status" value="1"/>
</dbReference>
<accession>A0A9P0LUG1</accession>
<name>A0A9P0LUG1_ACAOB</name>
<evidence type="ECO:0000259" key="1">
    <source>
        <dbReference type="Pfam" id="PF00078"/>
    </source>
</evidence>
<dbReference type="Proteomes" id="UP001152888">
    <property type="component" value="Unassembled WGS sequence"/>
</dbReference>
<evidence type="ECO:0000313" key="3">
    <source>
        <dbReference type="Proteomes" id="UP001152888"/>
    </source>
</evidence>
<dbReference type="AlphaFoldDB" id="A0A9P0LUG1"/>
<keyword evidence="3" id="KW-1185">Reference proteome</keyword>
<dbReference type="InterPro" id="IPR000477">
    <property type="entry name" value="RT_dom"/>
</dbReference>
<organism evidence="2 3">
    <name type="scientific">Acanthoscelides obtectus</name>
    <name type="common">Bean weevil</name>
    <name type="synonym">Bruchus obtectus</name>
    <dbReference type="NCBI Taxonomy" id="200917"/>
    <lineage>
        <taxon>Eukaryota</taxon>
        <taxon>Metazoa</taxon>
        <taxon>Ecdysozoa</taxon>
        <taxon>Arthropoda</taxon>
        <taxon>Hexapoda</taxon>
        <taxon>Insecta</taxon>
        <taxon>Pterygota</taxon>
        <taxon>Neoptera</taxon>
        <taxon>Endopterygota</taxon>
        <taxon>Coleoptera</taxon>
        <taxon>Polyphaga</taxon>
        <taxon>Cucujiformia</taxon>
        <taxon>Chrysomeloidea</taxon>
        <taxon>Chrysomelidae</taxon>
        <taxon>Bruchinae</taxon>
        <taxon>Bruchini</taxon>
        <taxon>Acanthoscelides</taxon>
    </lineage>
</organism>
<sequence length="426" mass="48905">MNADSFSDHQMVYCDVKCEPKFVTYRDFNNINLEAFDNDLYRIDWESILYFSDIESKVEFLTSNLLSPFDLHCPERTVRVTKPKAAGRTANVQMLFRERGEALSKYKMDPSEENWNSYKSLRNYCLLALRKEKSAYLEHLHENKNSKSLYKSLKQMHIQSNKEAPNIPVHLSNPYKVNDYFTSIFKNSDEQCIDKIIHYRNNRHSFERFSFNLIDLTSLASIISHIGSNASGNDGVTLRMLKLCYPAINLVHQSGFKKNHSTTTALVDLIDGIISALDNKNLCALVILDFSKAFDILNHKLLVAKCYYYGFDDLACKLIKSYLSDRSQVAVVDGQMSLPNKVQSGVPQGSVLDQLLFLIYTADLQDTVKHCNVQFFADDTQVKYDFPASRYSEAQDQIINKCFIVLNFFENSLYYCISNGTIGTFI</sequence>
<comment type="caution">
    <text evidence="2">The sequence shown here is derived from an EMBL/GenBank/DDBJ whole genome shotgun (WGS) entry which is preliminary data.</text>
</comment>
<feature type="domain" description="Reverse transcriptase" evidence="1">
    <location>
        <begin position="248"/>
        <end position="386"/>
    </location>
</feature>
<proteinExistence type="predicted"/>
<dbReference type="PANTHER" id="PTHR33332">
    <property type="entry name" value="REVERSE TRANSCRIPTASE DOMAIN-CONTAINING PROTEIN"/>
    <property type="match status" value="1"/>
</dbReference>
<protein>
    <recommendedName>
        <fullName evidence="1">Reverse transcriptase domain-containing protein</fullName>
    </recommendedName>
</protein>
<dbReference type="OrthoDB" id="410592at2759"/>
<reference evidence="2" key="1">
    <citation type="submission" date="2022-03" db="EMBL/GenBank/DDBJ databases">
        <authorList>
            <person name="Sayadi A."/>
        </authorList>
    </citation>
    <scope>NUCLEOTIDE SEQUENCE</scope>
</reference>
<dbReference type="EMBL" id="CAKOFQ010007539">
    <property type="protein sequence ID" value="CAH2003381.1"/>
    <property type="molecule type" value="Genomic_DNA"/>
</dbReference>